<dbReference type="Proteomes" id="UP001209229">
    <property type="component" value="Unassembled WGS sequence"/>
</dbReference>
<dbReference type="PANTHER" id="PTHR30069:SF29">
    <property type="entry name" value="HEMOGLOBIN AND HEMOGLOBIN-HAPTOGLOBIN-BINDING PROTEIN 1-RELATED"/>
    <property type="match status" value="1"/>
</dbReference>
<evidence type="ECO:0000256" key="7">
    <source>
        <dbReference type="ARBA" id="ARBA00023237"/>
    </source>
</evidence>
<evidence type="ECO:0000256" key="5">
    <source>
        <dbReference type="ARBA" id="ARBA00022729"/>
    </source>
</evidence>
<comment type="caution">
    <text evidence="11">The sequence shown here is derived from an EMBL/GenBank/DDBJ whole genome shotgun (WGS) entry which is preliminary data.</text>
</comment>
<dbReference type="RefSeq" id="WP_301192446.1">
    <property type="nucleotide sequence ID" value="NZ_JAPDPJ010000070.1"/>
</dbReference>
<dbReference type="InterPro" id="IPR039426">
    <property type="entry name" value="TonB-dep_rcpt-like"/>
</dbReference>
<dbReference type="NCBIfam" id="TIGR04056">
    <property type="entry name" value="OMP_RagA_SusC"/>
    <property type="match status" value="1"/>
</dbReference>
<evidence type="ECO:0000313" key="12">
    <source>
        <dbReference type="Proteomes" id="UP001209229"/>
    </source>
</evidence>
<protein>
    <submittedName>
        <fullName evidence="11">SusC/RagA family TonB-linked outer membrane protein</fullName>
    </submittedName>
</protein>
<reference evidence="11" key="1">
    <citation type="submission" date="2022-10" db="EMBL/GenBank/DDBJ databases">
        <authorList>
            <person name="Yu W.X."/>
        </authorList>
    </citation>
    <scope>NUCLEOTIDE SEQUENCE</scope>
    <source>
        <strain evidence="11">AAT</strain>
    </source>
</reference>
<dbReference type="InterPro" id="IPR036942">
    <property type="entry name" value="Beta-barrel_TonB_sf"/>
</dbReference>
<dbReference type="InterPro" id="IPR023997">
    <property type="entry name" value="TonB-dep_OMP_SusC/RagA_CS"/>
</dbReference>
<dbReference type="GO" id="GO:0044718">
    <property type="term" value="P:siderophore transmembrane transport"/>
    <property type="evidence" value="ECO:0007669"/>
    <property type="project" value="TreeGrafter"/>
</dbReference>
<dbReference type="SUPFAM" id="SSF56935">
    <property type="entry name" value="Porins"/>
    <property type="match status" value="1"/>
</dbReference>
<dbReference type="GO" id="GO:0015344">
    <property type="term" value="F:siderophore uptake transmembrane transporter activity"/>
    <property type="evidence" value="ECO:0007669"/>
    <property type="project" value="TreeGrafter"/>
</dbReference>
<accession>A0AAE3M960</accession>
<evidence type="ECO:0000256" key="6">
    <source>
        <dbReference type="ARBA" id="ARBA00023136"/>
    </source>
</evidence>
<dbReference type="PANTHER" id="PTHR30069">
    <property type="entry name" value="TONB-DEPENDENT OUTER MEMBRANE RECEPTOR"/>
    <property type="match status" value="1"/>
</dbReference>
<keyword evidence="3 8" id="KW-1134">Transmembrane beta strand</keyword>
<dbReference type="AlphaFoldDB" id="A0AAE3M960"/>
<feature type="domain" description="TonB-dependent receptor plug" evidence="10">
    <location>
        <begin position="147"/>
        <end position="274"/>
    </location>
</feature>
<comment type="similarity">
    <text evidence="8">Belongs to the TonB-dependent receptor family.</text>
</comment>
<evidence type="ECO:0000256" key="4">
    <source>
        <dbReference type="ARBA" id="ARBA00022692"/>
    </source>
</evidence>
<dbReference type="Pfam" id="PF13715">
    <property type="entry name" value="CarbopepD_reg_2"/>
    <property type="match status" value="1"/>
</dbReference>
<evidence type="ECO:0000256" key="1">
    <source>
        <dbReference type="ARBA" id="ARBA00004571"/>
    </source>
</evidence>
<keyword evidence="5 9" id="KW-0732">Signal</keyword>
<dbReference type="EMBL" id="JAPDPJ010000070">
    <property type="protein sequence ID" value="MCW3788890.1"/>
    <property type="molecule type" value="Genomic_DNA"/>
</dbReference>
<evidence type="ECO:0000313" key="11">
    <source>
        <dbReference type="EMBL" id="MCW3788890.1"/>
    </source>
</evidence>
<dbReference type="Pfam" id="PF07715">
    <property type="entry name" value="Plug"/>
    <property type="match status" value="1"/>
</dbReference>
<name>A0AAE3M960_9BACT</name>
<keyword evidence="12" id="KW-1185">Reference proteome</keyword>
<evidence type="ECO:0000256" key="3">
    <source>
        <dbReference type="ARBA" id="ARBA00022452"/>
    </source>
</evidence>
<keyword evidence="7 8" id="KW-0998">Cell outer membrane</keyword>
<keyword evidence="2 8" id="KW-0813">Transport</keyword>
<keyword evidence="4 8" id="KW-0812">Transmembrane</keyword>
<sequence length="1122" mass="123898">MENKIVEIKRRRFRDSLKFFLLIGLCVITSAQAVAAPEKEGDYSDGNQSVSKTVTGTIKDSSGEPLIGVTVAIQGTTQGVISDFDGKYSIVVPSEESVLQFSFVGYLTETISVAGKTTISLVMTEDVLEMGEVVVTAMGIKRQSRALGYSMSKIDSKQLTESGATSFTSALYGKAAGVKITTAPGGVTSASNVQIRGINSLNYNQQPLYVVDGVIIRNDGQYGAEGANNNNYWNDQRIRGNGALDINPNDIESLNVLKGASATALYGSDAASGVIVITTKKGTEKKKGLGVDFGYNYSVDKVAYTPEFQNTYGPSYYYKEYWTSYASSFDADGFYIDENAEGGSRPYWGAYTAFGPKFDGRDVTFWDGSVGKYSAQPDNYKEIFRTGSTSNANLAISNANEHVNYRFTYSRLDYKGTQEGSEQGKNTLGLNSTFKLSDKVSVDVNANFINTKTTNRPYQLGQVLGSYSGFFSRAQDMSMMKRKYKTSNGYKYNSYGSTTYSDDQFYSSMSGANLLEFFWQQMQNKYVETENRLISSGTLNWDIINGLHFRGRIGNDFTGISSENKQYNTNPTSVNSTSSSTGGYSVTTGIYNILYTDLLLSYNKKLADLDLTATAGFQSREEKYKDESSATTSGLVTENWFSLNNSYGVLSTSFARKELLKYAYVGILSLNYKNYLFLEGTARQEYASTLPENNNSYFYPSVNGSFVFSDVLNLPEKFNYGKLRASYGVVGNAPPAYESNVVYTQQSLQSINGSVPVLTLDSSYGNENLKAEMKHEFEVGLETQFLDNRLGFDISYYDNTVKNQILGLSTTVSTGASSQIVNVGEIGSNGIEIALNFTPVLTTDWKWDARFNWSTNTSKVKSLNTASKELVFYTAEQSAIKLVAAEGEKLGNIYVYDKKKDADGNYLISDDGLYIVDDSKYVKAGNIMPDFIGGFSNTVRYKNLSLDFNIDYRIGGQMISPSQKYMKSAGLFANTMKYRDEAHGGLSYELNGATYDDGVLLEGKNENTGLDNTQVISAGMYYLENYYWGKVPGNIDGAIFDNSYVKMREITLSYRLPNSISEKVGMSNIRFSLYGRNLFYIYRTLENLDPEAPLGSKWWSQGVDVGSTAASRSFGFSLNASF</sequence>
<evidence type="ECO:0000256" key="2">
    <source>
        <dbReference type="ARBA" id="ARBA00022448"/>
    </source>
</evidence>
<gene>
    <name evidence="11" type="ORF">OM075_20645</name>
</gene>
<dbReference type="InterPro" id="IPR012910">
    <property type="entry name" value="Plug_dom"/>
</dbReference>
<dbReference type="GO" id="GO:0009279">
    <property type="term" value="C:cell outer membrane"/>
    <property type="evidence" value="ECO:0007669"/>
    <property type="project" value="UniProtKB-SubCell"/>
</dbReference>
<dbReference type="Gene3D" id="2.60.40.1120">
    <property type="entry name" value="Carboxypeptidase-like, regulatory domain"/>
    <property type="match status" value="1"/>
</dbReference>
<evidence type="ECO:0000256" key="8">
    <source>
        <dbReference type="PROSITE-ProRule" id="PRU01360"/>
    </source>
</evidence>
<proteinExistence type="inferred from homology"/>
<dbReference type="PROSITE" id="PS52016">
    <property type="entry name" value="TONB_DEPENDENT_REC_3"/>
    <property type="match status" value="1"/>
</dbReference>
<dbReference type="InterPro" id="IPR008969">
    <property type="entry name" value="CarboxyPept-like_regulatory"/>
</dbReference>
<keyword evidence="6 8" id="KW-0472">Membrane</keyword>
<dbReference type="SUPFAM" id="SSF49464">
    <property type="entry name" value="Carboxypeptidase regulatory domain-like"/>
    <property type="match status" value="1"/>
</dbReference>
<dbReference type="Gene3D" id="2.40.170.20">
    <property type="entry name" value="TonB-dependent receptor, beta-barrel domain"/>
    <property type="match status" value="1"/>
</dbReference>
<dbReference type="InterPro" id="IPR023996">
    <property type="entry name" value="TonB-dep_OMP_SusC/RagA"/>
</dbReference>
<dbReference type="InterPro" id="IPR037066">
    <property type="entry name" value="Plug_dom_sf"/>
</dbReference>
<dbReference type="Gene3D" id="2.170.130.10">
    <property type="entry name" value="TonB-dependent receptor, plug domain"/>
    <property type="match status" value="1"/>
</dbReference>
<comment type="subcellular location">
    <subcellularLocation>
        <location evidence="1 8">Cell outer membrane</location>
        <topology evidence="1 8">Multi-pass membrane protein</topology>
    </subcellularLocation>
</comment>
<feature type="signal peptide" evidence="9">
    <location>
        <begin position="1"/>
        <end position="35"/>
    </location>
</feature>
<feature type="chain" id="PRO_5042251532" evidence="9">
    <location>
        <begin position="36"/>
        <end position="1122"/>
    </location>
</feature>
<organism evidence="11 12">
    <name type="scientific">Plebeiibacterium sediminum</name>
    <dbReference type="NCBI Taxonomy" id="2992112"/>
    <lineage>
        <taxon>Bacteria</taxon>
        <taxon>Pseudomonadati</taxon>
        <taxon>Bacteroidota</taxon>
        <taxon>Bacteroidia</taxon>
        <taxon>Marinilabiliales</taxon>
        <taxon>Marinilabiliaceae</taxon>
        <taxon>Plebeiibacterium</taxon>
    </lineage>
</organism>
<dbReference type="NCBIfam" id="TIGR04057">
    <property type="entry name" value="SusC_RagA_signa"/>
    <property type="match status" value="1"/>
</dbReference>
<evidence type="ECO:0000259" key="10">
    <source>
        <dbReference type="Pfam" id="PF07715"/>
    </source>
</evidence>
<evidence type="ECO:0000256" key="9">
    <source>
        <dbReference type="SAM" id="SignalP"/>
    </source>
</evidence>